<evidence type="ECO:0000256" key="6">
    <source>
        <dbReference type="ARBA" id="ARBA00052562"/>
    </source>
</evidence>
<dbReference type="Proteomes" id="UP001161247">
    <property type="component" value="Chromosome 8"/>
</dbReference>
<organism evidence="11 12">
    <name type="scientific">Oldenlandia corymbosa var. corymbosa</name>
    <dbReference type="NCBI Taxonomy" id="529605"/>
    <lineage>
        <taxon>Eukaryota</taxon>
        <taxon>Viridiplantae</taxon>
        <taxon>Streptophyta</taxon>
        <taxon>Embryophyta</taxon>
        <taxon>Tracheophyta</taxon>
        <taxon>Spermatophyta</taxon>
        <taxon>Magnoliopsida</taxon>
        <taxon>eudicotyledons</taxon>
        <taxon>Gunneridae</taxon>
        <taxon>Pentapetalae</taxon>
        <taxon>asterids</taxon>
        <taxon>lamiids</taxon>
        <taxon>Gentianales</taxon>
        <taxon>Rubiaceae</taxon>
        <taxon>Rubioideae</taxon>
        <taxon>Spermacoceae</taxon>
        <taxon>Hedyotis-Oldenlandia complex</taxon>
        <taxon>Oldenlandia</taxon>
    </lineage>
</organism>
<evidence type="ECO:0000256" key="7">
    <source>
        <dbReference type="ARBA" id="ARBA00066673"/>
    </source>
</evidence>
<protein>
    <recommendedName>
        <fullName evidence="7">myrcene synthase</fullName>
        <ecNumber evidence="7">4.2.3.15</ecNumber>
    </recommendedName>
</protein>
<feature type="domain" description="Terpene synthase N-terminal" evidence="9">
    <location>
        <begin position="44"/>
        <end position="212"/>
    </location>
</feature>
<feature type="domain" description="Terpene synthase metal-binding" evidence="10">
    <location>
        <begin position="277"/>
        <end position="518"/>
    </location>
</feature>
<dbReference type="SFLD" id="SFLDG01019">
    <property type="entry name" value="Terpene_Cyclase_Like_1_C_Termi"/>
    <property type="match status" value="1"/>
</dbReference>
<dbReference type="InterPro" id="IPR044814">
    <property type="entry name" value="Terpene_cyclase_plant_C1"/>
</dbReference>
<dbReference type="Gene3D" id="1.10.600.10">
    <property type="entry name" value="Farnesyl Diphosphate Synthase"/>
    <property type="match status" value="1"/>
</dbReference>
<comment type="catalytic activity">
    <reaction evidence="6">
        <text>(2E)-geranyl diphosphate = beta-myrcene + diphosphate</text>
        <dbReference type="Rhea" id="RHEA:16965"/>
        <dbReference type="ChEBI" id="CHEBI:17221"/>
        <dbReference type="ChEBI" id="CHEBI:33019"/>
        <dbReference type="ChEBI" id="CHEBI:58057"/>
        <dbReference type="EC" id="4.2.3.15"/>
    </reaction>
    <physiologicalReaction direction="left-to-right" evidence="6">
        <dbReference type="Rhea" id="RHEA:16966"/>
    </physiologicalReaction>
</comment>
<dbReference type="SUPFAM" id="SSF48576">
    <property type="entry name" value="Terpenoid synthases"/>
    <property type="match status" value="1"/>
</dbReference>
<dbReference type="Gene3D" id="1.50.10.130">
    <property type="entry name" value="Terpene synthase, N-terminal domain"/>
    <property type="match status" value="1"/>
</dbReference>
<keyword evidence="12" id="KW-1185">Reference proteome</keyword>
<evidence type="ECO:0000259" key="10">
    <source>
        <dbReference type="Pfam" id="PF03936"/>
    </source>
</evidence>
<name>A0AAV1E722_OLDCO</name>
<evidence type="ECO:0000256" key="2">
    <source>
        <dbReference type="ARBA" id="ARBA00004721"/>
    </source>
</evidence>
<dbReference type="PANTHER" id="PTHR31225">
    <property type="entry name" value="OS04G0344100 PROTEIN-RELATED"/>
    <property type="match status" value="1"/>
</dbReference>
<evidence type="ECO:0000256" key="8">
    <source>
        <dbReference type="SAM" id="Coils"/>
    </source>
</evidence>
<keyword evidence="3" id="KW-0479">Metal-binding</keyword>
<accession>A0AAV1E722</accession>
<dbReference type="SUPFAM" id="SSF48239">
    <property type="entry name" value="Terpenoid cyclases/Protein prenyltransferases"/>
    <property type="match status" value="1"/>
</dbReference>
<dbReference type="AlphaFoldDB" id="A0AAV1E722"/>
<dbReference type="PANTHER" id="PTHR31225:SF93">
    <property type="entry name" value="ALPHA-HUMULENE_(-)-(E)-BETA-CARYOPHYLLENE SYNTHASE"/>
    <property type="match status" value="1"/>
</dbReference>
<dbReference type="InterPro" id="IPR034741">
    <property type="entry name" value="Terpene_cyclase-like_1_C"/>
</dbReference>
<dbReference type="EC" id="4.2.3.15" evidence="7"/>
<dbReference type="InterPro" id="IPR008930">
    <property type="entry name" value="Terpenoid_cyclase/PrenylTrfase"/>
</dbReference>
<keyword evidence="5" id="KW-0456">Lyase</keyword>
<dbReference type="FunFam" id="1.10.600.10:FF:000007">
    <property type="entry name" value="Isoprene synthase, chloroplastic"/>
    <property type="match status" value="1"/>
</dbReference>
<dbReference type="GO" id="GO:0050551">
    <property type="term" value="F:myrcene synthase activity"/>
    <property type="evidence" value="ECO:0007669"/>
    <property type="project" value="UniProtKB-EC"/>
</dbReference>
<evidence type="ECO:0000313" key="11">
    <source>
        <dbReference type="EMBL" id="CAI9115033.1"/>
    </source>
</evidence>
<comment type="pathway">
    <text evidence="2">Secondary metabolite biosynthesis; terpenoid biosynthesis.</text>
</comment>
<evidence type="ECO:0000259" key="9">
    <source>
        <dbReference type="Pfam" id="PF01397"/>
    </source>
</evidence>
<dbReference type="InterPro" id="IPR036965">
    <property type="entry name" value="Terpene_synth_N_sf"/>
</dbReference>
<keyword evidence="8" id="KW-0175">Coiled coil</keyword>
<dbReference type="InterPro" id="IPR005630">
    <property type="entry name" value="Terpene_synthase_metal-bd"/>
</dbReference>
<evidence type="ECO:0000256" key="3">
    <source>
        <dbReference type="ARBA" id="ARBA00022723"/>
    </source>
</evidence>
<evidence type="ECO:0000256" key="1">
    <source>
        <dbReference type="ARBA" id="ARBA00001946"/>
    </source>
</evidence>
<feature type="coiled-coil region" evidence="8">
    <location>
        <begin position="40"/>
        <end position="67"/>
    </location>
</feature>
<evidence type="ECO:0000256" key="5">
    <source>
        <dbReference type="ARBA" id="ARBA00023239"/>
    </source>
</evidence>
<evidence type="ECO:0000256" key="4">
    <source>
        <dbReference type="ARBA" id="ARBA00022842"/>
    </source>
</evidence>
<dbReference type="GO" id="GO:0016102">
    <property type="term" value="P:diterpenoid biosynthetic process"/>
    <property type="evidence" value="ECO:0007669"/>
    <property type="project" value="InterPro"/>
</dbReference>
<dbReference type="Pfam" id="PF01397">
    <property type="entry name" value="Terpene_synth"/>
    <property type="match status" value="1"/>
</dbReference>
<proteinExistence type="predicted"/>
<dbReference type="CDD" id="cd00684">
    <property type="entry name" value="Terpene_cyclase_plant_C1"/>
    <property type="match status" value="1"/>
</dbReference>
<dbReference type="GO" id="GO:0000287">
    <property type="term" value="F:magnesium ion binding"/>
    <property type="evidence" value="ECO:0007669"/>
    <property type="project" value="InterPro"/>
</dbReference>
<comment type="cofactor">
    <cofactor evidence="1">
        <name>Mg(2+)</name>
        <dbReference type="ChEBI" id="CHEBI:18420"/>
    </cofactor>
</comment>
<dbReference type="FunFam" id="1.50.10.130:FF:000001">
    <property type="entry name" value="Isoprene synthase, chloroplastic"/>
    <property type="match status" value="1"/>
</dbReference>
<dbReference type="SFLD" id="SFLDS00005">
    <property type="entry name" value="Isoprenoid_Synthase_Type_I"/>
    <property type="match status" value="1"/>
</dbReference>
<gene>
    <name evidence="11" type="ORF">OLC1_LOCUS21630</name>
</gene>
<dbReference type="InterPro" id="IPR008949">
    <property type="entry name" value="Isoprenoid_synthase_dom_sf"/>
</dbReference>
<reference evidence="11" key="1">
    <citation type="submission" date="2023-03" db="EMBL/GenBank/DDBJ databases">
        <authorList>
            <person name="Julca I."/>
        </authorList>
    </citation>
    <scope>NUCLEOTIDE SEQUENCE</scope>
</reference>
<sequence>MGFPENPAANSALTNEEERSIYRPVVEFPECIWKDRIKPLIVDKQEYEKQAKEIEMLKEEVRIMLIKVKEAKTSEKLELIDTIERLGISYHFEKEIDELLEQIYLQNGNNSNAEEDLQNDLYATALLFRLLRQHGFNISSDIFRQFLDGMGEFKESLINDKRGLLSLYQAAYVRTHEGNILDKAVVFATTHLEHGSQQEMSPCLAKQVKYALDQPLHRDVPRLQARHYISVYEEDEGKNPLLLRFAKLDYRYLQILHRKELDELISWRDDLKNCVPKVPYSRDRVVECYFWAMSTFFEPQYALCRLTSAKTSVFITLVDDTYDAYGELDELEAFRNAIESYVAINRFILRWDVKEADRLPKYMRPIYIGLIKLGDWVDEELKKRGNSRRYASAKYIEEWKQYVRTSYTQSCWFLNRELPTFQEYTEVGLITSTNYLLTPASLLFMESYTEDVFNWLEKNPEIVVAGAKFGRFINDIASHETERERGATGLECYARHYNVSEEEAIKKLEEIVEDGWKDTNEELLRPTAVPRENLMPVLNLSRMVDVTYKHYLDGYTNPILVLEPHIVKVLLDLIVV</sequence>
<dbReference type="InterPro" id="IPR050148">
    <property type="entry name" value="Terpene_synthase-like"/>
</dbReference>
<dbReference type="EMBL" id="OX459125">
    <property type="protein sequence ID" value="CAI9115033.1"/>
    <property type="molecule type" value="Genomic_DNA"/>
</dbReference>
<keyword evidence="4" id="KW-0460">Magnesium</keyword>
<dbReference type="Pfam" id="PF03936">
    <property type="entry name" value="Terpene_synth_C"/>
    <property type="match status" value="1"/>
</dbReference>
<evidence type="ECO:0000313" key="12">
    <source>
        <dbReference type="Proteomes" id="UP001161247"/>
    </source>
</evidence>
<dbReference type="InterPro" id="IPR001906">
    <property type="entry name" value="Terpene_synth_N"/>
</dbReference>